<sequence length="279" mass="29279">MRRPALILAALLVLAGCASHPPERFPTPRDYPAGVMRWTSFQAGGHPWKLAALETPRSAPWKVVVITGTPSWADFWAPTLAAMPDGYSMIAVDRPGFAASEPAEAVGSISDQADAMAPLLDAEPGQRIMLVGQSYGAPIAALMAARHPDKVQALVLVSPFFGDRGRQARRLTGLGGVVRPLLGRDLKNSLTEVRGQRAQLPAARTALAGLTMPLVVVQGLSDDFVPPAAAQALADKGHPLGPTQFVGVPGGDHFLNACCVAALVKAFQTAADMADSTRP</sequence>
<evidence type="ECO:0000313" key="3">
    <source>
        <dbReference type="EMBL" id="MDQ0464471.1"/>
    </source>
</evidence>
<dbReference type="Pfam" id="PF00561">
    <property type="entry name" value="Abhydrolase_1"/>
    <property type="match status" value="1"/>
</dbReference>
<dbReference type="EMBL" id="JAUSVS010000003">
    <property type="protein sequence ID" value="MDQ0464471.1"/>
    <property type="molecule type" value="Genomic_DNA"/>
</dbReference>
<evidence type="ECO:0000313" key="4">
    <source>
        <dbReference type="Proteomes" id="UP001228905"/>
    </source>
</evidence>
<dbReference type="SUPFAM" id="SSF53474">
    <property type="entry name" value="alpha/beta-Hydrolases"/>
    <property type="match status" value="1"/>
</dbReference>
<feature type="domain" description="AB hydrolase-1" evidence="2">
    <location>
        <begin position="63"/>
        <end position="159"/>
    </location>
</feature>
<protein>
    <submittedName>
        <fullName evidence="3">Pimeloyl-ACP methyl ester carboxylesterase</fullName>
    </submittedName>
</protein>
<evidence type="ECO:0000259" key="2">
    <source>
        <dbReference type="Pfam" id="PF00561"/>
    </source>
</evidence>
<accession>A0ABU0IR31</accession>
<proteinExistence type="predicted"/>
<dbReference type="PANTHER" id="PTHR43798">
    <property type="entry name" value="MONOACYLGLYCEROL LIPASE"/>
    <property type="match status" value="1"/>
</dbReference>
<dbReference type="InterPro" id="IPR029058">
    <property type="entry name" value="AB_hydrolase_fold"/>
</dbReference>
<dbReference type="RefSeq" id="WP_307349179.1">
    <property type="nucleotide sequence ID" value="NZ_JAUSVS010000003.1"/>
</dbReference>
<reference evidence="3 4" key="1">
    <citation type="submission" date="2023-07" db="EMBL/GenBank/DDBJ databases">
        <title>Genomic Encyclopedia of Type Strains, Phase IV (KMG-IV): sequencing the most valuable type-strain genomes for metagenomic binning, comparative biology and taxonomic classification.</title>
        <authorList>
            <person name="Goeker M."/>
        </authorList>
    </citation>
    <scope>NUCLEOTIDE SEQUENCE [LARGE SCALE GENOMIC DNA]</scope>
    <source>
        <strain evidence="3 4">DSM 18695</strain>
    </source>
</reference>
<gene>
    <name evidence="3" type="ORF">QO010_002252</name>
</gene>
<dbReference type="Proteomes" id="UP001228905">
    <property type="component" value="Unassembled WGS sequence"/>
</dbReference>
<dbReference type="PROSITE" id="PS51257">
    <property type="entry name" value="PROKAR_LIPOPROTEIN"/>
    <property type="match status" value="1"/>
</dbReference>
<name>A0ABU0IR31_9CAUL</name>
<feature type="chain" id="PRO_5045606226" evidence="1">
    <location>
        <begin position="21"/>
        <end position="279"/>
    </location>
</feature>
<comment type="caution">
    <text evidence="3">The sequence shown here is derived from an EMBL/GenBank/DDBJ whole genome shotgun (WGS) entry which is preliminary data.</text>
</comment>
<organism evidence="3 4">
    <name type="scientific">Caulobacter ginsengisoli</name>
    <dbReference type="NCBI Taxonomy" id="400775"/>
    <lineage>
        <taxon>Bacteria</taxon>
        <taxon>Pseudomonadati</taxon>
        <taxon>Pseudomonadota</taxon>
        <taxon>Alphaproteobacteria</taxon>
        <taxon>Caulobacterales</taxon>
        <taxon>Caulobacteraceae</taxon>
        <taxon>Caulobacter</taxon>
    </lineage>
</organism>
<dbReference type="PRINTS" id="PR00111">
    <property type="entry name" value="ABHYDROLASE"/>
</dbReference>
<keyword evidence="1" id="KW-0732">Signal</keyword>
<feature type="signal peptide" evidence="1">
    <location>
        <begin position="1"/>
        <end position="20"/>
    </location>
</feature>
<evidence type="ECO:0000256" key="1">
    <source>
        <dbReference type="SAM" id="SignalP"/>
    </source>
</evidence>
<dbReference type="InterPro" id="IPR000073">
    <property type="entry name" value="AB_hydrolase_1"/>
</dbReference>
<dbReference type="Gene3D" id="3.40.50.1820">
    <property type="entry name" value="alpha/beta hydrolase"/>
    <property type="match status" value="2"/>
</dbReference>
<keyword evidence="4" id="KW-1185">Reference proteome</keyword>
<dbReference type="InterPro" id="IPR050266">
    <property type="entry name" value="AB_hydrolase_sf"/>
</dbReference>